<feature type="domain" description="Aminotransferase class V" evidence="2">
    <location>
        <begin position="18"/>
        <end position="409"/>
    </location>
</feature>
<keyword evidence="4" id="KW-1185">Reference proteome</keyword>
<dbReference type="EMBL" id="CAJHOE010000006">
    <property type="protein sequence ID" value="CAD7289156.1"/>
    <property type="molecule type" value="Genomic_DNA"/>
</dbReference>
<proteinExistence type="predicted"/>
<sequence>MQIENLRDDIILKDGIYYFDFTASGLGLKSIEEKIQKMLLTYANTHSDSASSAIITQNLYENARKSLKTSLGLDDSFALLPTGYGSSSAIKKFQELLGLYIPPKTRKRYAIKQNSSSPLVVLGPYEHHSNEVSFREALCDVVRIGLDKNGGINLKELEQVLKLNSRREIIASFSVASNVTGVISDYKKIYEMVKAYDGVVALDAAASSGYFNVDTNHFDAMFLSPHKLLGGVGACGLLAIKKELVDCDEPTFAGGGTVGYVSRTSHIFVPEIEQREQGGTPPITQLMRAALAYKTRDEVGLSKIYDIEFELGEYFEQRLNKLDSVKNYRPERQKALPIFSFNVAEISPYDLSAILSNDFGIQTRAGCACAGPYGHELLMMKDDVLLDKKPGWLRVSLHYTHTKEDIDYFFDALKKSIEKYHTSWAEERSFYTTYSEKLC</sequence>
<comment type="caution">
    <text evidence="3">The sequence shown here is derived from an EMBL/GenBank/DDBJ whole genome shotgun (WGS) entry which is preliminary data.</text>
</comment>
<evidence type="ECO:0000259" key="2">
    <source>
        <dbReference type="Pfam" id="PF00266"/>
    </source>
</evidence>
<dbReference type="InterPro" id="IPR015421">
    <property type="entry name" value="PyrdxlP-dep_Trfase_major"/>
</dbReference>
<dbReference type="Gene3D" id="3.90.1150.10">
    <property type="entry name" value="Aspartate Aminotransferase, domain 1"/>
    <property type="match status" value="1"/>
</dbReference>
<accession>A0ABM8Q860</accession>
<dbReference type="InterPro" id="IPR015424">
    <property type="entry name" value="PyrdxlP-dep_Trfase"/>
</dbReference>
<gene>
    <name evidence="3" type="primary">sufS</name>
    <name evidence="3" type="ORF">LMG8286_01679</name>
</gene>
<reference evidence="3 4" key="1">
    <citation type="submission" date="2020-11" db="EMBL/GenBank/DDBJ databases">
        <authorList>
            <person name="Peeters C."/>
        </authorList>
    </citation>
    <scope>NUCLEOTIDE SEQUENCE [LARGE SCALE GENOMIC DNA]</scope>
    <source>
        <strain evidence="3 4">LMG 8286</strain>
    </source>
</reference>
<evidence type="ECO:0000313" key="3">
    <source>
        <dbReference type="EMBL" id="CAD7289156.1"/>
    </source>
</evidence>
<keyword evidence="1" id="KW-0663">Pyridoxal phosphate</keyword>
<evidence type="ECO:0000256" key="1">
    <source>
        <dbReference type="ARBA" id="ARBA00022898"/>
    </source>
</evidence>
<dbReference type="InterPro" id="IPR000192">
    <property type="entry name" value="Aminotrans_V_dom"/>
</dbReference>
<dbReference type="SUPFAM" id="SSF53383">
    <property type="entry name" value="PLP-dependent transferases"/>
    <property type="match status" value="1"/>
</dbReference>
<dbReference type="PANTHER" id="PTHR43586:SF8">
    <property type="entry name" value="CYSTEINE DESULFURASE 1, CHLOROPLASTIC"/>
    <property type="match status" value="1"/>
</dbReference>
<evidence type="ECO:0000313" key="4">
    <source>
        <dbReference type="Proteomes" id="UP000789359"/>
    </source>
</evidence>
<keyword evidence="3" id="KW-0456">Lyase</keyword>
<dbReference type="EC" id="4.4.1.16" evidence="3"/>
<dbReference type="InterPro" id="IPR015422">
    <property type="entry name" value="PyrdxlP-dep_Trfase_small"/>
</dbReference>
<dbReference type="PANTHER" id="PTHR43586">
    <property type="entry name" value="CYSTEINE DESULFURASE"/>
    <property type="match status" value="1"/>
</dbReference>
<dbReference type="Gene3D" id="3.40.640.10">
    <property type="entry name" value="Type I PLP-dependent aspartate aminotransferase-like (Major domain)"/>
    <property type="match status" value="1"/>
</dbReference>
<dbReference type="Pfam" id="PF00266">
    <property type="entry name" value="Aminotran_5"/>
    <property type="match status" value="1"/>
</dbReference>
<dbReference type="Proteomes" id="UP000789359">
    <property type="component" value="Unassembled WGS sequence"/>
</dbReference>
<dbReference type="RefSeq" id="WP_230057419.1">
    <property type="nucleotide sequence ID" value="NZ_CAJHOE010000006.1"/>
</dbReference>
<dbReference type="GO" id="GO:0009000">
    <property type="term" value="F:selenocysteine lyase activity"/>
    <property type="evidence" value="ECO:0007669"/>
    <property type="project" value="UniProtKB-EC"/>
</dbReference>
<organism evidence="3 4">
    <name type="scientific">Campylobacter suis</name>
    <dbReference type="NCBI Taxonomy" id="2790657"/>
    <lineage>
        <taxon>Bacteria</taxon>
        <taxon>Pseudomonadati</taxon>
        <taxon>Campylobacterota</taxon>
        <taxon>Epsilonproteobacteria</taxon>
        <taxon>Campylobacterales</taxon>
        <taxon>Campylobacteraceae</taxon>
        <taxon>Campylobacter</taxon>
    </lineage>
</organism>
<protein>
    <submittedName>
        <fullName evidence="3">Cysteine desulfurase</fullName>
        <ecNumber evidence="3">4.4.1.16</ecNumber>
    </submittedName>
</protein>
<name>A0ABM8Q860_9BACT</name>